<keyword evidence="3" id="KW-1185">Reference proteome</keyword>
<dbReference type="KEGG" id="bda:FSZ17_06985"/>
<dbReference type="EMBL" id="CP042593">
    <property type="protein sequence ID" value="QED47006.1"/>
    <property type="molecule type" value="Genomic_DNA"/>
</dbReference>
<gene>
    <name evidence="2" type="ORF">FSZ17_06985</name>
</gene>
<proteinExistence type="predicted"/>
<dbReference type="Pfam" id="PF13814">
    <property type="entry name" value="Replic_Relax"/>
    <property type="match status" value="1"/>
</dbReference>
<evidence type="ECO:0000256" key="1">
    <source>
        <dbReference type="SAM" id="Coils"/>
    </source>
</evidence>
<dbReference type="OrthoDB" id="2849430at2"/>
<protein>
    <recommendedName>
        <fullName evidence="4">Replication-relaxation family protein</fullName>
    </recommendedName>
</protein>
<sequence>MLHMKLWSNIKIHNMQHRILILIYRYRGLTNEHLRRILYSHLKSDIPGQKANISKFVSMLKKAKLIESSSCYPYSRELIHNLTKKGVEYVKENVIIDPKNSMAGFNDEICGDFDAKLLSPSTGYIEHTMLFLDFVTRNKQFPVRNNYYAVQNYTFNQQISSSSTIKKTASIKPDGEIMIGEKVWSLEVDTGHERFSSLLGKFTNYKKYLDYCFEENHKRAWNGIFIVTKQSELPFEKDIRLHTILRAACEGLQHYVYDFPVFIFNRKNEYSKYTLLGLLKEKTDVLRKVDISIPSKVNPLIEKRNREQQKLNKEKHREDEIHRSILEGLQKENPRLEQKRNQQVRERKLIEESQKEELEEVKRKNSRFWGLGRYFF</sequence>
<dbReference type="STRING" id="1742359.GCA_001439625_01517"/>
<accession>A0A5B8Z6I6</accession>
<dbReference type="Gene3D" id="1.10.10.10">
    <property type="entry name" value="Winged helix-like DNA-binding domain superfamily/Winged helix DNA-binding domain"/>
    <property type="match status" value="1"/>
</dbReference>
<evidence type="ECO:0000313" key="3">
    <source>
        <dbReference type="Proteomes" id="UP000321555"/>
    </source>
</evidence>
<keyword evidence="1" id="KW-0175">Coiled coil</keyword>
<dbReference type="Proteomes" id="UP000321555">
    <property type="component" value="Chromosome"/>
</dbReference>
<feature type="coiled-coil region" evidence="1">
    <location>
        <begin position="326"/>
        <end position="361"/>
    </location>
</feature>
<reference evidence="3" key="1">
    <citation type="submission" date="2019-08" db="EMBL/GenBank/DDBJ databases">
        <authorList>
            <person name="Zheng X."/>
        </authorList>
    </citation>
    <scope>NUCLEOTIDE SEQUENCE [LARGE SCALE GENOMIC DNA]</scope>
    <source>
        <strain evidence="3">FJAT-25496</strain>
    </source>
</reference>
<name>A0A5B8Z6I6_CYTDA</name>
<evidence type="ECO:0000313" key="2">
    <source>
        <dbReference type="EMBL" id="QED47006.1"/>
    </source>
</evidence>
<dbReference type="InterPro" id="IPR025855">
    <property type="entry name" value="Replic_Relax"/>
</dbReference>
<organism evidence="2 3">
    <name type="scientific">Cytobacillus dafuensis</name>
    <name type="common">Bacillus dafuensis</name>
    <dbReference type="NCBI Taxonomy" id="1742359"/>
    <lineage>
        <taxon>Bacteria</taxon>
        <taxon>Bacillati</taxon>
        <taxon>Bacillota</taxon>
        <taxon>Bacilli</taxon>
        <taxon>Bacillales</taxon>
        <taxon>Bacillaceae</taxon>
        <taxon>Cytobacillus</taxon>
    </lineage>
</organism>
<evidence type="ECO:0008006" key="4">
    <source>
        <dbReference type="Google" id="ProtNLM"/>
    </source>
</evidence>
<dbReference type="InterPro" id="IPR036388">
    <property type="entry name" value="WH-like_DNA-bd_sf"/>
</dbReference>
<dbReference type="AlphaFoldDB" id="A0A5B8Z6I6"/>